<gene>
    <name evidence="5" type="ORF">SAE01_37160</name>
</gene>
<evidence type="ECO:0000256" key="3">
    <source>
        <dbReference type="ARBA" id="ARBA00022729"/>
    </source>
</evidence>
<comment type="subcellular location">
    <subcellularLocation>
        <location evidence="1">Secreted</location>
    </subcellularLocation>
</comment>
<comment type="caution">
    <text evidence="5">The sequence shown here is derived from an EMBL/GenBank/DDBJ whole genome shotgun (WGS) entry which is preliminary data.</text>
</comment>
<keyword evidence="3" id="KW-0732">Signal</keyword>
<dbReference type="GO" id="GO:0005576">
    <property type="term" value="C:extracellular region"/>
    <property type="evidence" value="ECO:0007669"/>
    <property type="project" value="UniProtKB-SubCell"/>
</dbReference>
<keyword evidence="6" id="KW-1185">Reference proteome</keyword>
<feature type="domain" description="Carbohydrate-binding module family 96" evidence="4">
    <location>
        <begin position="115"/>
        <end position="254"/>
    </location>
</feature>
<sequence>MLGTGNSTNGRILGYLWSLVSGPNVPVITNPSSRSTEVNKLIAGSYIFQFAVIDSVGLTGVDTVSVLVKPAVQQTVSLQPSNNLNEGHVDSYNLIGGAGDTELEIGSWTINGTPTNWRSFLKFDQSQIPATATIVSATLYLYSMPDPKVVTGGQAQLGTANGFFVERITAPWSASNLKWNSMPGITSTNRVAISQSTTASEDVSINVTSIVQDMQTNGNYGFAFRLQNESFYNMRQFASSFHSSALLHPKLVITFKE</sequence>
<dbReference type="NCBIfam" id="NF033679">
    <property type="entry name" value="DNRLRE_dom"/>
    <property type="match status" value="1"/>
</dbReference>
<keyword evidence="2" id="KW-0964">Secreted</keyword>
<dbReference type="Pfam" id="PF22352">
    <property type="entry name" value="K319L-like_PKD"/>
    <property type="match status" value="1"/>
</dbReference>
<evidence type="ECO:0000313" key="6">
    <source>
        <dbReference type="Proteomes" id="UP000321513"/>
    </source>
</evidence>
<dbReference type="Pfam" id="PF24517">
    <property type="entry name" value="CBM96"/>
    <property type="match status" value="1"/>
</dbReference>
<dbReference type="InterPro" id="IPR055372">
    <property type="entry name" value="CBM96"/>
</dbReference>
<dbReference type="Proteomes" id="UP000321513">
    <property type="component" value="Unassembled WGS sequence"/>
</dbReference>
<dbReference type="Gene3D" id="2.60.40.10">
    <property type="entry name" value="Immunoglobulins"/>
    <property type="match status" value="1"/>
</dbReference>
<evidence type="ECO:0000256" key="1">
    <source>
        <dbReference type="ARBA" id="ARBA00004613"/>
    </source>
</evidence>
<evidence type="ECO:0000256" key="2">
    <source>
        <dbReference type="ARBA" id="ARBA00022525"/>
    </source>
</evidence>
<dbReference type="EMBL" id="BJYT01000017">
    <property type="protein sequence ID" value="GEO11220.1"/>
    <property type="molecule type" value="Genomic_DNA"/>
</dbReference>
<proteinExistence type="predicted"/>
<evidence type="ECO:0000313" key="5">
    <source>
        <dbReference type="EMBL" id="GEO11220.1"/>
    </source>
</evidence>
<accession>A0A512BGY6</accession>
<organism evidence="5 6">
    <name type="scientific">Segetibacter aerophilus</name>
    <dbReference type="NCBI Taxonomy" id="670293"/>
    <lineage>
        <taxon>Bacteria</taxon>
        <taxon>Pseudomonadati</taxon>
        <taxon>Bacteroidota</taxon>
        <taxon>Chitinophagia</taxon>
        <taxon>Chitinophagales</taxon>
        <taxon>Chitinophagaceae</taxon>
        <taxon>Segetibacter</taxon>
    </lineage>
</organism>
<protein>
    <recommendedName>
        <fullName evidence="4">Carbohydrate-binding module family 96 domain-containing protein</fullName>
    </recommendedName>
</protein>
<evidence type="ECO:0000259" key="4">
    <source>
        <dbReference type="Pfam" id="PF24517"/>
    </source>
</evidence>
<dbReference type="InterPro" id="IPR013783">
    <property type="entry name" value="Ig-like_fold"/>
</dbReference>
<name>A0A512BGY6_9BACT</name>
<reference evidence="5 6" key="1">
    <citation type="submission" date="2019-07" db="EMBL/GenBank/DDBJ databases">
        <title>Whole genome shotgun sequence of Segetibacter aerophilus NBRC 106135.</title>
        <authorList>
            <person name="Hosoyama A."/>
            <person name="Uohara A."/>
            <person name="Ohji S."/>
            <person name="Ichikawa N."/>
        </authorList>
    </citation>
    <scope>NUCLEOTIDE SEQUENCE [LARGE SCALE GENOMIC DNA]</scope>
    <source>
        <strain evidence="5 6">NBRC 106135</strain>
    </source>
</reference>
<dbReference type="AlphaFoldDB" id="A0A512BGY6"/>